<dbReference type="InterPro" id="IPR010921">
    <property type="entry name" value="Trp_repressor/repl_initiator"/>
</dbReference>
<dbReference type="GO" id="GO:0006313">
    <property type="term" value="P:DNA transposition"/>
    <property type="evidence" value="ECO:0007669"/>
    <property type="project" value="InterPro"/>
</dbReference>
<dbReference type="SUPFAM" id="SSF48295">
    <property type="entry name" value="TrpR-like"/>
    <property type="match status" value="1"/>
</dbReference>
<accession>A0A0R3QCM3</accession>
<dbReference type="InterPro" id="IPR036388">
    <property type="entry name" value="WH-like_DNA-bd_sf"/>
</dbReference>
<proteinExistence type="predicted"/>
<dbReference type="Pfam" id="PF01527">
    <property type="entry name" value="HTH_Tnp_1"/>
    <property type="match status" value="1"/>
</dbReference>
<name>A0A0R3QCM3_9BILA</name>
<dbReference type="Proteomes" id="UP000280834">
    <property type="component" value="Unassembled WGS sequence"/>
</dbReference>
<dbReference type="AlphaFoldDB" id="A0A0R3QCM3"/>
<dbReference type="EMBL" id="UZAG01003067">
    <property type="protein sequence ID" value="VDO14730.1"/>
    <property type="molecule type" value="Genomic_DNA"/>
</dbReference>
<reference evidence="3" key="1">
    <citation type="submission" date="2017-02" db="UniProtKB">
        <authorList>
            <consortium name="WormBaseParasite"/>
        </authorList>
    </citation>
    <scope>IDENTIFICATION</scope>
</reference>
<gene>
    <name evidence="1" type="ORF">BTMF_LOCUS3409</name>
</gene>
<protein>
    <submittedName>
        <fullName evidence="3">Transposase</fullName>
    </submittedName>
</protein>
<dbReference type="InterPro" id="IPR002514">
    <property type="entry name" value="Transposase_8"/>
</dbReference>
<keyword evidence="2" id="KW-1185">Reference proteome</keyword>
<evidence type="ECO:0000313" key="2">
    <source>
        <dbReference type="Proteomes" id="UP000280834"/>
    </source>
</evidence>
<dbReference type="Gene3D" id="1.10.10.10">
    <property type="entry name" value="Winged helix-like DNA-binding domain superfamily/Winged helix DNA-binding domain"/>
    <property type="match status" value="1"/>
</dbReference>
<dbReference type="GO" id="GO:0043565">
    <property type="term" value="F:sequence-specific DNA binding"/>
    <property type="evidence" value="ECO:0007669"/>
    <property type="project" value="InterPro"/>
</dbReference>
<dbReference type="GO" id="GO:0004803">
    <property type="term" value="F:transposase activity"/>
    <property type="evidence" value="ECO:0007669"/>
    <property type="project" value="InterPro"/>
</dbReference>
<organism evidence="3">
    <name type="scientific">Brugia timori</name>
    <dbReference type="NCBI Taxonomy" id="42155"/>
    <lineage>
        <taxon>Eukaryota</taxon>
        <taxon>Metazoa</taxon>
        <taxon>Ecdysozoa</taxon>
        <taxon>Nematoda</taxon>
        <taxon>Chromadorea</taxon>
        <taxon>Rhabditida</taxon>
        <taxon>Spirurina</taxon>
        <taxon>Spiruromorpha</taxon>
        <taxon>Filarioidea</taxon>
        <taxon>Onchocercidae</taxon>
        <taxon>Brugia</taxon>
    </lineage>
</organism>
<evidence type="ECO:0000313" key="3">
    <source>
        <dbReference type="WBParaSite" id="BTMF_0000410301-mRNA-1"/>
    </source>
</evidence>
<evidence type="ECO:0000313" key="1">
    <source>
        <dbReference type="EMBL" id="VDO14730.1"/>
    </source>
</evidence>
<reference evidence="1 2" key="2">
    <citation type="submission" date="2018-11" db="EMBL/GenBank/DDBJ databases">
        <authorList>
            <consortium name="Pathogen Informatics"/>
        </authorList>
    </citation>
    <scope>NUCLEOTIDE SEQUENCE [LARGE SCALE GENOMIC DNA]</scope>
</reference>
<dbReference type="WBParaSite" id="BTMF_0000410301-mRNA-1">
    <property type="protein sequence ID" value="BTMF_0000410301-mRNA-1"/>
    <property type="gene ID" value="BTMF_0000410301"/>
</dbReference>
<sequence>MNDVDAIDGVVKRATRRKHSARFKAEVLEACRQPDASAAAIARLYNLNANVVHRWRADDRKAAAPKALEVPKLPAPAFVALDVQPEAERPIRDIRIELKRGSATAVVHWPVESASSCAAWLREWLR</sequence>